<keyword evidence="4 7" id="KW-0812">Transmembrane</keyword>
<comment type="caution">
    <text evidence="9">The sequence shown here is derived from an EMBL/GenBank/DDBJ whole genome shotgun (WGS) entry which is preliminary data.</text>
</comment>
<feature type="transmembrane region" description="Helical" evidence="7">
    <location>
        <begin position="394"/>
        <end position="411"/>
    </location>
</feature>
<feature type="transmembrane region" description="Helical" evidence="7">
    <location>
        <begin position="34"/>
        <end position="54"/>
    </location>
</feature>
<sequence>MTETLRRQASEPVELREAASGAVPTASSRRAARLWGAALLVVVVASVVAASWTAGPLLRPEGFSLVGNFLGAALRPATDVAFLQLIASAAVTTVAYAVLGTVLSLVLGLVGGVLSSEVWWLAGRHERARRRGAAGWAMVRGVLVLPRAIHEVIWGLIFLSVLGLTPLVAVLAIGIPFGAVTAKVFAELLDETPRRAYTAALASGTPRLTALLYTLMPAAWSDLLSYGFYRFECAIRSAAILGLIGAGGLGFQLALSLQTLNYPEVWTALYALILLSAATDLWSSAVRRRRASGAGASDRVIGGSLVAGAVLVVGALWWVQLDLAVLVAGDTWQLVLQILEDAWPPGLGGATVLGLLQAALITVAMSVLAIVIAFAGASALAFPGAAGTALSPGRWLVVLVTRGFLIVLRALPPPVWALLFLFVMAPGVLPGAMALGVYTLGVLGRLMTESVENLDRRPQEAMRAHGVPRPTVFCYAVVPAAAPRFVAFGLYRWEVTIRETVVVGVVGAGGLGLVLNQQLAAFDYSAAVTTLGVIVLLTAMVDATSAGVRRSLR</sequence>
<feature type="transmembrane region" description="Helical" evidence="7">
    <location>
        <begin position="152"/>
        <end position="177"/>
    </location>
</feature>
<evidence type="ECO:0000256" key="6">
    <source>
        <dbReference type="ARBA" id="ARBA00023136"/>
    </source>
</evidence>
<protein>
    <submittedName>
        <fullName evidence="9">Phosphate ABC transporter permease</fullName>
    </submittedName>
</protein>
<feature type="transmembrane region" description="Helical" evidence="7">
    <location>
        <begin position="267"/>
        <end position="287"/>
    </location>
</feature>
<keyword evidence="3" id="KW-1003">Cell membrane</keyword>
<dbReference type="PANTHER" id="PTHR30043">
    <property type="entry name" value="PHOSPHONATES TRANSPORT SYSTEM PERMEASE PROTEIN"/>
    <property type="match status" value="1"/>
</dbReference>
<dbReference type="Proteomes" id="UP001500457">
    <property type="component" value="Unassembled WGS sequence"/>
</dbReference>
<dbReference type="RefSeq" id="WP_274233351.1">
    <property type="nucleotide sequence ID" value="NZ_BAABHQ010000027.1"/>
</dbReference>
<feature type="transmembrane region" description="Helical" evidence="7">
    <location>
        <begin position="233"/>
        <end position="255"/>
    </location>
</feature>
<accession>A0ABP9F9L7</accession>
<gene>
    <name evidence="9" type="ORF">GCM10023203_56690</name>
</gene>
<evidence type="ECO:0000313" key="10">
    <source>
        <dbReference type="Proteomes" id="UP001500457"/>
    </source>
</evidence>
<feature type="transmembrane region" description="Helical" evidence="7">
    <location>
        <begin position="355"/>
        <end position="382"/>
    </location>
</feature>
<evidence type="ECO:0000256" key="3">
    <source>
        <dbReference type="ARBA" id="ARBA00022475"/>
    </source>
</evidence>
<feature type="transmembrane region" description="Helical" evidence="7">
    <location>
        <begin position="94"/>
        <end position="122"/>
    </location>
</feature>
<comment type="subcellular location">
    <subcellularLocation>
        <location evidence="1 7">Cell membrane</location>
        <topology evidence="1 7">Multi-pass membrane protein</topology>
    </subcellularLocation>
</comment>
<feature type="transmembrane region" description="Helical" evidence="7">
    <location>
        <begin position="299"/>
        <end position="319"/>
    </location>
</feature>
<organism evidence="9 10">
    <name type="scientific">Actinomycetospora straminea</name>
    <dbReference type="NCBI Taxonomy" id="663607"/>
    <lineage>
        <taxon>Bacteria</taxon>
        <taxon>Bacillati</taxon>
        <taxon>Actinomycetota</taxon>
        <taxon>Actinomycetes</taxon>
        <taxon>Pseudonocardiales</taxon>
        <taxon>Pseudonocardiaceae</taxon>
        <taxon>Actinomycetospora</taxon>
    </lineage>
</organism>
<name>A0ABP9F9L7_9PSEU</name>
<dbReference type="SUPFAM" id="SSF161098">
    <property type="entry name" value="MetI-like"/>
    <property type="match status" value="2"/>
</dbReference>
<dbReference type="InterPro" id="IPR000515">
    <property type="entry name" value="MetI-like"/>
</dbReference>
<dbReference type="PANTHER" id="PTHR30043:SF1">
    <property type="entry name" value="ABC TRANSPORT SYSTEM PERMEASE PROTEIN P69"/>
    <property type="match status" value="1"/>
</dbReference>
<feature type="transmembrane region" description="Helical" evidence="7">
    <location>
        <begin position="417"/>
        <end position="440"/>
    </location>
</feature>
<proteinExistence type="inferred from homology"/>
<feature type="transmembrane region" description="Helical" evidence="7">
    <location>
        <begin position="501"/>
        <end position="520"/>
    </location>
</feature>
<dbReference type="InterPro" id="IPR035906">
    <property type="entry name" value="MetI-like_sf"/>
</dbReference>
<dbReference type="PROSITE" id="PS50928">
    <property type="entry name" value="ABC_TM1"/>
    <property type="match status" value="2"/>
</dbReference>
<keyword evidence="2 7" id="KW-0813">Transport</keyword>
<dbReference type="PRINTS" id="PR00173">
    <property type="entry name" value="EDTRNSPORT"/>
</dbReference>
<keyword evidence="6 7" id="KW-0472">Membrane</keyword>
<evidence type="ECO:0000256" key="7">
    <source>
        <dbReference type="RuleBase" id="RU363032"/>
    </source>
</evidence>
<feature type="transmembrane region" description="Helical" evidence="7">
    <location>
        <begin position="197"/>
        <end position="221"/>
    </location>
</feature>
<evidence type="ECO:0000313" key="9">
    <source>
        <dbReference type="EMBL" id="GAA4895089.1"/>
    </source>
</evidence>
<feature type="transmembrane region" description="Helical" evidence="7">
    <location>
        <begin position="526"/>
        <end position="548"/>
    </location>
</feature>
<evidence type="ECO:0000256" key="5">
    <source>
        <dbReference type="ARBA" id="ARBA00022989"/>
    </source>
</evidence>
<evidence type="ECO:0000256" key="2">
    <source>
        <dbReference type="ARBA" id="ARBA00022448"/>
    </source>
</evidence>
<reference evidence="10" key="1">
    <citation type="journal article" date="2019" name="Int. J. Syst. Evol. Microbiol.">
        <title>The Global Catalogue of Microorganisms (GCM) 10K type strain sequencing project: providing services to taxonomists for standard genome sequencing and annotation.</title>
        <authorList>
            <consortium name="The Broad Institute Genomics Platform"/>
            <consortium name="The Broad Institute Genome Sequencing Center for Infectious Disease"/>
            <person name="Wu L."/>
            <person name="Ma J."/>
        </authorList>
    </citation>
    <scope>NUCLEOTIDE SEQUENCE [LARGE SCALE GENOMIC DNA]</scope>
    <source>
        <strain evidence="10">JCM 17983</strain>
    </source>
</reference>
<evidence type="ECO:0000256" key="4">
    <source>
        <dbReference type="ARBA" id="ARBA00022692"/>
    </source>
</evidence>
<dbReference type="EMBL" id="BAABHQ010000027">
    <property type="protein sequence ID" value="GAA4895089.1"/>
    <property type="molecule type" value="Genomic_DNA"/>
</dbReference>
<evidence type="ECO:0000259" key="8">
    <source>
        <dbReference type="PROSITE" id="PS50928"/>
    </source>
</evidence>
<evidence type="ECO:0000256" key="1">
    <source>
        <dbReference type="ARBA" id="ARBA00004651"/>
    </source>
</evidence>
<dbReference type="Gene3D" id="1.10.3720.10">
    <property type="entry name" value="MetI-like"/>
    <property type="match status" value="2"/>
</dbReference>
<keyword evidence="5 7" id="KW-1133">Transmembrane helix</keyword>
<feature type="domain" description="ABC transmembrane type-1" evidence="8">
    <location>
        <begin position="90"/>
        <end position="283"/>
    </location>
</feature>
<keyword evidence="10" id="KW-1185">Reference proteome</keyword>
<comment type="similarity">
    <text evidence="7">Belongs to the binding-protein-dependent transport system permease family.</text>
</comment>
<feature type="domain" description="ABC transmembrane type-1" evidence="8">
    <location>
        <begin position="355"/>
        <end position="545"/>
    </location>
</feature>
<dbReference type="Pfam" id="PF00528">
    <property type="entry name" value="BPD_transp_1"/>
    <property type="match status" value="2"/>
</dbReference>